<dbReference type="Gene3D" id="2.60.40.710">
    <property type="entry name" value="Endoglucanase-like"/>
    <property type="match status" value="1"/>
</dbReference>
<dbReference type="GO" id="GO:0005975">
    <property type="term" value="P:carbohydrate metabolic process"/>
    <property type="evidence" value="ECO:0007669"/>
    <property type="project" value="InterPro"/>
</dbReference>
<reference evidence="1 2" key="1">
    <citation type="submission" date="2017-02" db="EMBL/GenBank/DDBJ databases">
        <authorList>
            <person name="Peterson S.W."/>
        </authorList>
    </citation>
    <scope>NUCLEOTIDE SEQUENCE [LARGE SCALE GENOMIC DNA]</scope>
    <source>
        <strain evidence="1 2">ATCC 43854</strain>
    </source>
</reference>
<dbReference type="InterPro" id="IPR008965">
    <property type="entry name" value="CBM2/CBM3_carb-bd_dom_sf"/>
</dbReference>
<dbReference type="Proteomes" id="UP000190449">
    <property type="component" value="Unassembled WGS sequence"/>
</dbReference>
<gene>
    <name evidence="1" type="ORF">SAMN02745108_01205</name>
</gene>
<accession>A0A1T4MCS2</accession>
<evidence type="ECO:0000313" key="1">
    <source>
        <dbReference type="EMBL" id="SJZ64588.1"/>
    </source>
</evidence>
<dbReference type="RefSeq" id="WP_078776210.1">
    <property type="nucleotide sequence ID" value="NZ_FUWU01000017.1"/>
</dbReference>
<sequence length="1029" mass="116479">MIKFLILFAVVVSIASPLKVEFKDEQVNNESMLGLRLIVYKDTSIVLRNVKIRYFFYNEVGKTIVVEPSYIAGAKVIQKSLNDSIGFVEIGIDSIASEIFPDKGGFSIGLHYQDWSSLKKLKDPSYLKVSDFSQNEKILVFVNNDLIYGDSESAFIEPQAQFKIVGIQPKGNAWIDIKNDGDFDMLMKGFSLWNFQGNELLLDSIYLKEGEIVRICQNAEDCLQKEKTIVNSSFFDGNVGEVLLKQDSVWVSYLAWGTIGVHAEEAVKHGVWQDVFDFLAEATTDTIDGMQIRQNVFYRYLSLPSDRKFCMKFWTPYSDRDSSSSTKSFPNPIKVTMNKPIVRRLTENDSVQFRWMPVHNAVEYKVIIQDSLKNTIGNIITKNTQINLALSDGVYSWKVYSGMQMDENGVAYSEEGEIVEYDFVTTHLISQGIDTRIWKELPVETIKARKDTRLLNLGYFHKLKEQGWDVSHVDSLWMDSLEDRRCWAVAAELMNHFYGGNITQDEIVFATQFNDSDPLISPFVNNGATSEAADRALKFALNTDEVIRYEGSPSYQTVKKEIDAGKLIYVGVHEHIMIIYGYAGDENNYGFLYAFGDNNGVKSNSAWTNKPIEFYYLMEKIPESVRMSDYRVHYDSDGDGIVNFDEEVRFKTDPFKSDSDDDGIDDKKEIYSYAYNPVAPCSNCGKAYKLNYVSDKNKNGIRAELDPDDNGDGLLDGLGLKAETSEFLADVPAEYTLFARDHLVLNDGVKCFNSELEDTNYCNIVSSGKKIFSYSVNPVVVSLGARSYVGNVDAYLKNYSNGIVRMRSGSVVMGNLNLYTGLNVDIENLLERQKFAEIRGKIETKKNTDWNLNYLFESPKDLQKTYLSKKVVTSGEIFYLSDGMAYDTLKIESGATIVFSPGEMFVKGMLQIEADSKIKFLKPGEETILNLGGKLKWQGEFDESVENSNYHGIVARGFKLNLLNSGTTFIEGDFAGTLFAPLSKVVVGQNKKVYYGRILAKDIVVHQYAKIFRVDFNPVKPLIYVWRSI</sequence>
<organism evidence="1 2">
    <name type="scientific">Fibrobacter intestinalis</name>
    <dbReference type="NCBI Taxonomy" id="28122"/>
    <lineage>
        <taxon>Bacteria</taxon>
        <taxon>Pseudomonadati</taxon>
        <taxon>Fibrobacterota</taxon>
        <taxon>Fibrobacteria</taxon>
        <taxon>Fibrobacterales</taxon>
        <taxon>Fibrobacteraceae</taxon>
        <taxon>Fibrobacter</taxon>
    </lineage>
</organism>
<dbReference type="SUPFAM" id="SSF49384">
    <property type="entry name" value="Carbohydrate-binding domain"/>
    <property type="match status" value="1"/>
</dbReference>
<proteinExistence type="predicted"/>
<name>A0A1T4MCS2_9BACT</name>
<protein>
    <submittedName>
        <fullName evidence="1">Uncharacterized protein</fullName>
    </submittedName>
</protein>
<dbReference type="STRING" id="28122.SAMN02745108_01205"/>
<dbReference type="GO" id="GO:0030248">
    <property type="term" value="F:cellulose binding"/>
    <property type="evidence" value="ECO:0007669"/>
    <property type="project" value="InterPro"/>
</dbReference>
<dbReference type="EMBL" id="FUWU01000017">
    <property type="protein sequence ID" value="SJZ64588.1"/>
    <property type="molecule type" value="Genomic_DNA"/>
</dbReference>
<evidence type="ECO:0000313" key="2">
    <source>
        <dbReference type="Proteomes" id="UP000190449"/>
    </source>
</evidence>
<dbReference type="AlphaFoldDB" id="A0A1T4MCS2"/>
<dbReference type="InterPro" id="IPR036966">
    <property type="entry name" value="CBM3_sf"/>
</dbReference>